<keyword evidence="1" id="KW-0812">Transmembrane</keyword>
<organism evidence="2 3">
    <name type="scientific">Tahibacter amnicola</name>
    <dbReference type="NCBI Taxonomy" id="2976241"/>
    <lineage>
        <taxon>Bacteria</taxon>
        <taxon>Pseudomonadati</taxon>
        <taxon>Pseudomonadota</taxon>
        <taxon>Gammaproteobacteria</taxon>
        <taxon>Lysobacterales</taxon>
        <taxon>Rhodanobacteraceae</taxon>
        <taxon>Tahibacter</taxon>
    </lineage>
</organism>
<evidence type="ECO:0000313" key="3">
    <source>
        <dbReference type="Proteomes" id="UP001064632"/>
    </source>
</evidence>
<evidence type="ECO:0000313" key="2">
    <source>
        <dbReference type="EMBL" id="UXI68529.1"/>
    </source>
</evidence>
<dbReference type="Proteomes" id="UP001064632">
    <property type="component" value="Chromosome"/>
</dbReference>
<gene>
    <name evidence="2" type="ORF">N4264_02420</name>
</gene>
<name>A0ABY6BFI4_9GAMM</name>
<proteinExistence type="predicted"/>
<sequence length="138" mass="15651">MTPFPQTRIAPQATPGFTLVDRVSGCWFAAGLCLWLALPSARAYSPVFGWVGYWLVGAPLVTLLAAHRHRLLASARAFLVRSFARRSSDVAGEGTPFDRRQGWRHVMVRHRQARRLPVRRPRRTARIRVLVTALLQRL</sequence>
<keyword evidence="1" id="KW-0472">Membrane</keyword>
<keyword evidence="3" id="KW-1185">Reference proteome</keyword>
<dbReference type="RefSeq" id="WP_261695488.1">
    <property type="nucleotide sequence ID" value="NZ_CP104694.1"/>
</dbReference>
<accession>A0ABY6BFI4</accession>
<reference evidence="2" key="1">
    <citation type="submission" date="2022-09" db="EMBL/GenBank/DDBJ databases">
        <title>Tahibacter sp. nov., isolated from a fresh water.</title>
        <authorList>
            <person name="Baek J.H."/>
            <person name="Lee J.K."/>
            <person name="Kim J.M."/>
            <person name="Jeon C.O."/>
        </authorList>
    </citation>
    <scope>NUCLEOTIDE SEQUENCE</scope>
    <source>
        <strain evidence="2">W38</strain>
    </source>
</reference>
<evidence type="ECO:0000256" key="1">
    <source>
        <dbReference type="SAM" id="Phobius"/>
    </source>
</evidence>
<dbReference type="EMBL" id="CP104694">
    <property type="protein sequence ID" value="UXI68529.1"/>
    <property type="molecule type" value="Genomic_DNA"/>
</dbReference>
<keyword evidence="1" id="KW-1133">Transmembrane helix</keyword>
<protein>
    <submittedName>
        <fullName evidence="2">Uncharacterized protein</fullName>
    </submittedName>
</protein>
<feature type="transmembrane region" description="Helical" evidence="1">
    <location>
        <begin position="47"/>
        <end position="66"/>
    </location>
</feature>